<organism evidence="2 3">
    <name type="scientific">Entomomonas moraniae</name>
    <dbReference type="NCBI Taxonomy" id="2213226"/>
    <lineage>
        <taxon>Bacteria</taxon>
        <taxon>Pseudomonadati</taxon>
        <taxon>Pseudomonadota</taxon>
        <taxon>Gammaproteobacteria</taxon>
        <taxon>Pseudomonadales</taxon>
        <taxon>Pseudomonadaceae</taxon>
        <taxon>Entomomonas</taxon>
    </lineage>
</organism>
<reference evidence="3" key="1">
    <citation type="submission" date="2018-06" db="EMBL/GenBank/DDBJ databases">
        <title>Complete genome of Pseudomonas insecticola strain QZS01.</title>
        <authorList>
            <person name="Wang J."/>
            <person name="Su Q."/>
        </authorList>
    </citation>
    <scope>NUCLEOTIDE SEQUENCE [LARGE SCALE GENOMIC DNA]</scope>
    <source>
        <strain evidence="3">QZS01</strain>
    </source>
</reference>
<name>A0A3S9XAG8_9GAMM</name>
<accession>A0A3S9XAG8</accession>
<keyword evidence="3" id="KW-1185">Reference proteome</keyword>
<sequence>MNKLVKTALLASALGFLSVNAYAEIQWIGSGHWQGDTRGNGMRPAGMDREEACKNAIYVNIQNSYPESRHQVFTRIKEGSINGNFKDSQAQCFYDIIYPDYVSSNHAVNIYYFPNYVPSKPAN</sequence>
<dbReference type="AlphaFoldDB" id="A0A3S9XAG8"/>
<evidence type="ECO:0000313" key="2">
    <source>
        <dbReference type="EMBL" id="AZS49328.1"/>
    </source>
</evidence>
<feature type="chain" id="PRO_5019233975" evidence="1">
    <location>
        <begin position="24"/>
        <end position="123"/>
    </location>
</feature>
<keyword evidence="1" id="KW-0732">Signal</keyword>
<protein>
    <submittedName>
        <fullName evidence="2">Uncharacterized protein</fullName>
    </submittedName>
</protein>
<gene>
    <name evidence="2" type="ORF">DM558_00390</name>
</gene>
<dbReference type="EMBL" id="CP029822">
    <property type="protein sequence ID" value="AZS49328.1"/>
    <property type="molecule type" value="Genomic_DNA"/>
</dbReference>
<dbReference type="RefSeq" id="WP_127161545.1">
    <property type="nucleotide sequence ID" value="NZ_CP029822.1"/>
</dbReference>
<proteinExistence type="predicted"/>
<evidence type="ECO:0000256" key="1">
    <source>
        <dbReference type="SAM" id="SignalP"/>
    </source>
</evidence>
<feature type="signal peptide" evidence="1">
    <location>
        <begin position="1"/>
        <end position="23"/>
    </location>
</feature>
<dbReference type="KEGG" id="emo:DM558_00390"/>
<dbReference type="Proteomes" id="UP000273143">
    <property type="component" value="Chromosome"/>
</dbReference>
<evidence type="ECO:0000313" key="3">
    <source>
        <dbReference type="Proteomes" id="UP000273143"/>
    </source>
</evidence>